<reference evidence="1 2" key="1">
    <citation type="submission" date="2019-03" db="EMBL/GenBank/DDBJ databases">
        <title>First draft genome of Liparis tanakae, snailfish: a comprehensive survey of snailfish specific genes.</title>
        <authorList>
            <person name="Kim W."/>
            <person name="Song I."/>
            <person name="Jeong J.-H."/>
            <person name="Kim D."/>
            <person name="Kim S."/>
            <person name="Ryu S."/>
            <person name="Song J.Y."/>
            <person name="Lee S.K."/>
        </authorList>
    </citation>
    <scope>NUCLEOTIDE SEQUENCE [LARGE SCALE GENOMIC DNA]</scope>
    <source>
        <tissue evidence="1">Muscle</tissue>
    </source>
</reference>
<proteinExistence type="predicted"/>
<dbReference type="EMBL" id="SRLO01000174">
    <property type="protein sequence ID" value="TNN69609.1"/>
    <property type="molecule type" value="Genomic_DNA"/>
</dbReference>
<evidence type="ECO:0000313" key="2">
    <source>
        <dbReference type="Proteomes" id="UP000314294"/>
    </source>
</evidence>
<dbReference type="Proteomes" id="UP000314294">
    <property type="component" value="Unassembled WGS sequence"/>
</dbReference>
<protein>
    <submittedName>
        <fullName evidence="1">TOX high mobility group box family member 3</fullName>
    </submittedName>
</protein>
<dbReference type="AlphaFoldDB" id="A0A4Z2HUV8"/>
<dbReference type="OrthoDB" id="9950499at2759"/>
<keyword evidence="2" id="KW-1185">Reference proteome</keyword>
<name>A0A4Z2HUV8_9TELE</name>
<accession>A0A4Z2HUV8</accession>
<sequence length="121" mass="13013">MDVRFYPAAGGNPLPGEASNLDFAHCLGYYNFNKSVSASWAPPGGALLSSVVLMEAGRDLRLQVISSRLRSSPPGSEASFVYKSVPSLRSRPAALSSLSRGPNLLLHPRLRRPQDSFTPSL</sequence>
<gene>
    <name evidence="1" type="primary">TOX3</name>
    <name evidence="1" type="ORF">EYF80_020254</name>
</gene>
<comment type="caution">
    <text evidence="1">The sequence shown here is derived from an EMBL/GenBank/DDBJ whole genome shotgun (WGS) entry which is preliminary data.</text>
</comment>
<organism evidence="1 2">
    <name type="scientific">Liparis tanakae</name>
    <name type="common">Tanaka's snailfish</name>
    <dbReference type="NCBI Taxonomy" id="230148"/>
    <lineage>
        <taxon>Eukaryota</taxon>
        <taxon>Metazoa</taxon>
        <taxon>Chordata</taxon>
        <taxon>Craniata</taxon>
        <taxon>Vertebrata</taxon>
        <taxon>Euteleostomi</taxon>
        <taxon>Actinopterygii</taxon>
        <taxon>Neopterygii</taxon>
        <taxon>Teleostei</taxon>
        <taxon>Neoteleostei</taxon>
        <taxon>Acanthomorphata</taxon>
        <taxon>Eupercaria</taxon>
        <taxon>Perciformes</taxon>
        <taxon>Cottioidei</taxon>
        <taxon>Cottales</taxon>
        <taxon>Liparidae</taxon>
        <taxon>Liparis</taxon>
    </lineage>
</organism>
<evidence type="ECO:0000313" key="1">
    <source>
        <dbReference type="EMBL" id="TNN69609.1"/>
    </source>
</evidence>